<dbReference type="InterPro" id="IPR038987">
    <property type="entry name" value="MoeA-like"/>
</dbReference>
<comment type="catalytic activity">
    <reaction evidence="1">
        <text>adenylyl-molybdopterin + molybdate = Mo-molybdopterin + AMP + H(+)</text>
        <dbReference type="Rhea" id="RHEA:35047"/>
        <dbReference type="ChEBI" id="CHEBI:15378"/>
        <dbReference type="ChEBI" id="CHEBI:36264"/>
        <dbReference type="ChEBI" id="CHEBI:62727"/>
        <dbReference type="ChEBI" id="CHEBI:71302"/>
        <dbReference type="ChEBI" id="CHEBI:456215"/>
    </reaction>
</comment>
<proteinExistence type="inferred from homology"/>
<protein>
    <recommendedName>
        <fullName evidence="1">Molybdopterin molybdenumtransferase</fullName>
        <ecNumber evidence="1">2.10.1.1</ecNumber>
    </recommendedName>
</protein>
<dbReference type="PANTHER" id="PTHR10192">
    <property type="entry name" value="MOLYBDOPTERIN BIOSYNTHESIS PROTEIN"/>
    <property type="match status" value="1"/>
</dbReference>
<name>A0ABY7QTL0_9FIRM</name>
<dbReference type="Gene3D" id="3.40.980.10">
    <property type="entry name" value="MoaB/Mog-like domain"/>
    <property type="match status" value="1"/>
</dbReference>
<keyword evidence="1" id="KW-0479">Metal-binding</keyword>
<dbReference type="PANTHER" id="PTHR10192:SF28">
    <property type="entry name" value="MOLYBDOPTERIN MOLYBDENUMTRANSFERASE"/>
    <property type="match status" value="1"/>
</dbReference>
<dbReference type="EMBL" id="CP115667">
    <property type="protein sequence ID" value="WBW50067.1"/>
    <property type="molecule type" value="Genomic_DNA"/>
</dbReference>
<evidence type="ECO:0000259" key="2">
    <source>
        <dbReference type="SMART" id="SM00852"/>
    </source>
</evidence>
<dbReference type="InterPro" id="IPR001453">
    <property type="entry name" value="MoaB/Mog_dom"/>
</dbReference>
<keyword evidence="1" id="KW-0501">Molybdenum cofactor biosynthesis</keyword>
<comment type="pathway">
    <text evidence="1">Cofactor biosynthesis; molybdopterin biosynthesis.</text>
</comment>
<accession>A0ABY7QTL0</accession>
<evidence type="ECO:0000313" key="3">
    <source>
        <dbReference type="EMBL" id="WBW50067.1"/>
    </source>
</evidence>
<keyword evidence="1" id="KW-0500">Molybdenum</keyword>
<dbReference type="SUPFAM" id="SSF53218">
    <property type="entry name" value="Molybdenum cofactor biosynthesis proteins"/>
    <property type="match status" value="1"/>
</dbReference>
<gene>
    <name evidence="3" type="ORF">O6R05_00450</name>
</gene>
<dbReference type="CDD" id="cd03522">
    <property type="entry name" value="MoeA_like"/>
    <property type="match status" value="1"/>
</dbReference>
<keyword evidence="1" id="KW-0808">Transferase</keyword>
<dbReference type="RefSeq" id="WP_271191598.1">
    <property type="nucleotide sequence ID" value="NZ_CP115667.1"/>
</dbReference>
<comment type="similarity">
    <text evidence="1">Belongs to the MoeA family.</text>
</comment>
<evidence type="ECO:0000256" key="1">
    <source>
        <dbReference type="RuleBase" id="RU365090"/>
    </source>
</evidence>
<dbReference type="InterPro" id="IPR036425">
    <property type="entry name" value="MoaB/Mog-like_dom_sf"/>
</dbReference>
<sequence length="324" mass="34909">MKKVKIEEAVGEVLCHDLTGITDSGFKGVRFSRGHVIAPEDLDVLRDMGKNHIYIWEPGVEEVHEEDAARAVVEVIGSDTLIYEGPKEGKFTIKAACDGLFVVDAKAVQAINSVGDYTLVTVADKKAVKAGETVAGLRIIPLVTLKANVAQAVELARASSPVLHVKPFMAKVTRLLITGEEIYSGRIQDRFEGVLRPKLRNYGAEVDKVVYCPDDRAFIEAQIHRAVEDGVALILLTGGMSVDPDDVTMDAIEGVSTVLITKGVPMQPGNMLTLARYDHTILVGVPGASMHAPFTSLDVVLPRIFADDPITSEEIATWGVGGLL</sequence>
<comment type="cofactor">
    <cofactor evidence="1">
        <name>Mg(2+)</name>
        <dbReference type="ChEBI" id="CHEBI:18420"/>
    </cofactor>
</comment>
<reference evidence="3 4" key="1">
    <citation type="submission" date="2023-01" db="EMBL/GenBank/DDBJ databases">
        <authorList>
            <person name="Lee S.H."/>
            <person name="Jung H.S."/>
            <person name="Yun J.U."/>
        </authorList>
    </citation>
    <scope>NUCLEOTIDE SEQUENCE [LARGE SCALE GENOMIC DNA]</scope>
    <source>
        <strain evidence="3 4">CBA3646</strain>
    </source>
</reference>
<dbReference type="Pfam" id="PF00994">
    <property type="entry name" value="MoCF_biosynth"/>
    <property type="match status" value="1"/>
</dbReference>
<dbReference type="SMART" id="SM00852">
    <property type="entry name" value="MoCF_biosynth"/>
    <property type="match status" value="1"/>
</dbReference>
<feature type="domain" description="MoaB/Mog" evidence="2">
    <location>
        <begin position="174"/>
        <end position="306"/>
    </location>
</feature>
<evidence type="ECO:0000313" key="4">
    <source>
        <dbReference type="Proteomes" id="UP001210339"/>
    </source>
</evidence>
<organism evidence="3 4">
    <name type="scientific">Peptoniphilus equinus</name>
    <dbReference type="NCBI Taxonomy" id="3016343"/>
    <lineage>
        <taxon>Bacteria</taxon>
        <taxon>Bacillati</taxon>
        <taxon>Bacillota</taxon>
        <taxon>Tissierellia</taxon>
        <taxon>Tissierellales</taxon>
        <taxon>Peptoniphilaceae</taxon>
        <taxon>Peptoniphilus</taxon>
    </lineage>
</organism>
<comment type="function">
    <text evidence="1">Catalyzes the insertion of molybdate into adenylated molybdopterin with the concomitant release of AMP.</text>
</comment>
<dbReference type="Proteomes" id="UP001210339">
    <property type="component" value="Chromosome"/>
</dbReference>
<keyword evidence="4" id="KW-1185">Reference proteome</keyword>
<dbReference type="EC" id="2.10.1.1" evidence="1"/>
<keyword evidence="1" id="KW-0460">Magnesium</keyword>